<name>A0A9N9DFC3_9GLOM</name>
<protein>
    <submittedName>
        <fullName evidence="2">5147_t:CDS:1</fullName>
    </submittedName>
</protein>
<feature type="compositionally biased region" description="Basic and acidic residues" evidence="1">
    <location>
        <begin position="27"/>
        <end position="45"/>
    </location>
</feature>
<dbReference type="AlphaFoldDB" id="A0A9N9DFC3"/>
<proteinExistence type="predicted"/>
<evidence type="ECO:0000313" key="3">
    <source>
        <dbReference type="Proteomes" id="UP000789759"/>
    </source>
</evidence>
<feature type="region of interest" description="Disordered" evidence="1">
    <location>
        <begin position="24"/>
        <end position="45"/>
    </location>
</feature>
<dbReference type="EMBL" id="CAJVQA010006371">
    <property type="protein sequence ID" value="CAG8639267.1"/>
    <property type="molecule type" value="Genomic_DNA"/>
</dbReference>
<reference evidence="2" key="1">
    <citation type="submission" date="2021-06" db="EMBL/GenBank/DDBJ databases">
        <authorList>
            <person name="Kallberg Y."/>
            <person name="Tangrot J."/>
            <person name="Rosling A."/>
        </authorList>
    </citation>
    <scope>NUCLEOTIDE SEQUENCE</scope>
    <source>
        <strain evidence="2">FL966</strain>
    </source>
</reference>
<keyword evidence="3" id="KW-1185">Reference proteome</keyword>
<accession>A0A9N9DFC3</accession>
<gene>
    <name evidence="2" type="ORF">CPELLU_LOCUS8772</name>
</gene>
<evidence type="ECO:0000256" key="1">
    <source>
        <dbReference type="SAM" id="MobiDB-lite"/>
    </source>
</evidence>
<organism evidence="2 3">
    <name type="scientific">Cetraspora pellucida</name>
    <dbReference type="NCBI Taxonomy" id="1433469"/>
    <lineage>
        <taxon>Eukaryota</taxon>
        <taxon>Fungi</taxon>
        <taxon>Fungi incertae sedis</taxon>
        <taxon>Mucoromycota</taxon>
        <taxon>Glomeromycotina</taxon>
        <taxon>Glomeromycetes</taxon>
        <taxon>Diversisporales</taxon>
        <taxon>Gigasporaceae</taxon>
        <taxon>Cetraspora</taxon>
    </lineage>
</organism>
<sequence>MNKDQLKELLDSLTTSFTQVATTITNSKKDPEDQRELTYTQEKGHQKKLEEELGNLFQKIEQIDLNYTALSEKCSKEPCIESRWKSNSDQEKCREVRKRITCYNCSEVGYIAQHCLSKKTPRISSEHKPSNYIRKSVSYSSDEGWKEDEHQGQTIEVPISYTGTKSLREPRKDNWEKGSSNMFDEFTYEDEQLDEIDKYYTVESSDDEIDLYSNLWKDEISLAIYLTLVEEVTI</sequence>
<dbReference type="OrthoDB" id="10612439at2759"/>
<comment type="caution">
    <text evidence="2">The sequence shown here is derived from an EMBL/GenBank/DDBJ whole genome shotgun (WGS) entry which is preliminary data.</text>
</comment>
<dbReference type="Proteomes" id="UP000789759">
    <property type="component" value="Unassembled WGS sequence"/>
</dbReference>
<evidence type="ECO:0000313" key="2">
    <source>
        <dbReference type="EMBL" id="CAG8639267.1"/>
    </source>
</evidence>